<comment type="caution">
    <text evidence="7">The sequence shown here is derived from an EMBL/GenBank/DDBJ whole genome shotgun (WGS) entry which is preliminary data.</text>
</comment>
<dbReference type="AlphaFoldDB" id="A0A0M8K819"/>
<keyword evidence="8" id="KW-1185">Reference proteome</keyword>
<evidence type="ECO:0000256" key="2">
    <source>
        <dbReference type="ARBA" id="ARBA00009012"/>
    </source>
</evidence>
<gene>
    <name evidence="7" type="ORF">ARMA_1144</name>
</gene>
<feature type="transmembrane region" description="Helical" evidence="6">
    <location>
        <begin position="167"/>
        <end position="189"/>
    </location>
</feature>
<organism evidence="7 8">
    <name type="scientific">Ardenticatena maritima</name>
    <dbReference type="NCBI Taxonomy" id="872965"/>
    <lineage>
        <taxon>Bacteria</taxon>
        <taxon>Bacillati</taxon>
        <taxon>Chloroflexota</taxon>
        <taxon>Ardenticatenia</taxon>
        <taxon>Ardenticatenales</taxon>
        <taxon>Ardenticatenaceae</taxon>
        <taxon>Ardenticatena</taxon>
    </lineage>
</organism>
<dbReference type="STRING" id="872965.SE16_12330"/>
<dbReference type="InParanoid" id="A0A0M8K819"/>
<dbReference type="EMBL" id="BBZA01000076">
    <property type="protein sequence ID" value="GAP62721.1"/>
    <property type="molecule type" value="Genomic_DNA"/>
</dbReference>
<dbReference type="PANTHER" id="PTHR13353:SF5">
    <property type="entry name" value="TRANSMEMBRANE PROTEIN 19"/>
    <property type="match status" value="1"/>
</dbReference>
<protein>
    <recommendedName>
        <fullName evidence="9">DUF92 domain-containing protein</fullName>
    </recommendedName>
</protein>
<sequence>MAPMLWPEPLLWRIALGAGCAALIALAALRQGALTRDGALAATLLGAVVFAFGGWAWAVLVVVFFVSSSALSFLRQRLRPDIAPNAAKGARRDAAQVLANGGWLLLWALANARWPHPAWSMAALGTLATAAADTWATEIGLLSPLPPRFILDGREVPPGTNGGITPLGLLASATAGLLLGFAAALLALLGGVRVPFAPGWLTLLGGVVGACGALVDSLLGATLQGVFFCPHCGEETEHRLHHCGTPTRHLRGWAWCNNDAVNALASLAGSLLALLMVRPFL</sequence>
<evidence type="ECO:0000256" key="5">
    <source>
        <dbReference type="ARBA" id="ARBA00023136"/>
    </source>
</evidence>
<reference evidence="8" key="2">
    <citation type="submission" date="2015-08" db="EMBL/GenBank/DDBJ databases">
        <title>Draft Genome Sequence of a Heterotrophic Facultative Anaerobic Bacterium Ardenticatena maritima Strain 110S.</title>
        <authorList>
            <person name="Kawaichi S."/>
            <person name="Yoshida T."/>
            <person name="Sako Y."/>
            <person name="Nakamura R."/>
        </authorList>
    </citation>
    <scope>NUCLEOTIDE SEQUENCE [LARGE SCALE GENOMIC DNA]</scope>
    <source>
        <strain evidence="8">110S</strain>
    </source>
</reference>
<keyword evidence="5 6" id="KW-0472">Membrane</keyword>
<feature type="transmembrane region" description="Helical" evidence="6">
    <location>
        <begin position="40"/>
        <end position="73"/>
    </location>
</feature>
<dbReference type="InterPro" id="IPR002794">
    <property type="entry name" value="DUF92_TMEM19"/>
</dbReference>
<keyword evidence="4 6" id="KW-1133">Transmembrane helix</keyword>
<evidence type="ECO:0008006" key="9">
    <source>
        <dbReference type="Google" id="ProtNLM"/>
    </source>
</evidence>
<evidence type="ECO:0000256" key="4">
    <source>
        <dbReference type="ARBA" id="ARBA00022989"/>
    </source>
</evidence>
<dbReference type="Pfam" id="PF01940">
    <property type="entry name" value="DUF92"/>
    <property type="match status" value="1"/>
</dbReference>
<dbReference type="Proteomes" id="UP000037784">
    <property type="component" value="Unassembled WGS sequence"/>
</dbReference>
<evidence type="ECO:0000256" key="3">
    <source>
        <dbReference type="ARBA" id="ARBA00022692"/>
    </source>
</evidence>
<evidence type="ECO:0000313" key="7">
    <source>
        <dbReference type="EMBL" id="GAP62721.1"/>
    </source>
</evidence>
<accession>A0A0M8K819</accession>
<proteinExistence type="inferred from homology"/>
<keyword evidence="3 6" id="KW-0812">Transmembrane</keyword>
<dbReference type="OrthoDB" id="9808500at2"/>
<name>A0A0M8K819_9CHLR</name>
<feature type="transmembrane region" description="Helical" evidence="6">
    <location>
        <begin position="196"/>
        <end position="215"/>
    </location>
</feature>
<evidence type="ECO:0000313" key="8">
    <source>
        <dbReference type="Proteomes" id="UP000037784"/>
    </source>
</evidence>
<comment type="similarity">
    <text evidence="2">Belongs to the TMEM19 family.</text>
</comment>
<dbReference type="RefSeq" id="WP_054492621.1">
    <property type="nucleotide sequence ID" value="NZ_BBZA01000076.1"/>
</dbReference>
<evidence type="ECO:0000256" key="6">
    <source>
        <dbReference type="SAM" id="Phobius"/>
    </source>
</evidence>
<comment type="subcellular location">
    <subcellularLocation>
        <location evidence="1">Membrane</location>
        <topology evidence="1">Multi-pass membrane protein</topology>
    </subcellularLocation>
</comment>
<dbReference type="PANTHER" id="PTHR13353">
    <property type="entry name" value="TRANSMEMBRANE PROTEIN 19"/>
    <property type="match status" value="1"/>
</dbReference>
<reference evidence="7 8" key="1">
    <citation type="journal article" date="2015" name="Genome Announc.">
        <title>Draft Genome Sequence of a Heterotrophic Facultative Anaerobic Thermophilic Bacterium, Ardenticatena maritima Strain 110ST.</title>
        <authorList>
            <person name="Kawaichi S."/>
            <person name="Yoshida T."/>
            <person name="Sako Y."/>
            <person name="Nakamura R."/>
        </authorList>
    </citation>
    <scope>NUCLEOTIDE SEQUENCE [LARGE SCALE GENOMIC DNA]</scope>
    <source>
        <strain evidence="7 8">110S</strain>
    </source>
</reference>
<dbReference type="GO" id="GO:0016020">
    <property type="term" value="C:membrane"/>
    <property type="evidence" value="ECO:0007669"/>
    <property type="project" value="UniProtKB-SubCell"/>
</dbReference>
<evidence type="ECO:0000256" key="1">
    <source>
        <dbReference type="ARBA" id="ARBA00004141"/>
    </source>
</evidence>